<evidence type="ECO:0000256" key="2">
    <source>
        <dbReference type="SAM" id="MobiDB-lite"/>
    </source>
</evidence>
<evidence type="ECO:0000313" key="5">
    <source>
        <dbReference type="Proteomes" id="UP000242381"/>
    </source>
</evidence>
<dbReference type="VEuPathDB" id="FungiDB:BCV72DRAFT_125623"/>
<feature type="region of interest" description="Disordered" evidence="2">
    <location>
        <begin position="35"/>
        <end position="132"/>
    </location>
</feature>
<dbReference type="OMA" id="TGPTIRY"/>
<protein>
    <submittedName>
        <fullName evidence="4">YL1-domain-containing protein</fullName>
    </submittedName>
</protein>
<evidence type="ECO:0000256" key="1">
    <source>
        <dbReference type="ARBA" id="ARBA00006832"/>
    </source>
</evidence>
<proteinExistence type="inferred from homology"/>
<evidence type="ECO:0000259" key="3">
    <source>
        <dbReference type="SMART" id="SM00993"/>
    </source>
</evidence>
<accession>A0A1X0S4W7</accession>
<dbReference type="Proteomes" id="UP000242381">
    <property type="component" value="Unassembled WGS sequence"/>
</dbReference>
<dbReference type="InterPro" id="IPR013272">
    <property type="entry name" value="Vps72/YL1_C"/>
</dbReference>
<dbReference type="AlphaFoldDB" id="A0A1X0S4W7"/>
<comment type="similarity">
    <text evidence="1">Belongs to the VPS72/YL1 family.</text>
</comment>
<dbReference type="PANTHER" id="PTHR13275">
    <property type="entry name" value="YL-1 PROTEIN TRANSCRIPTION FACTOR-LIKE 1"/>
    <property type="match status" value="1"/>
</dbReference>
<feature type="compositionally biased region" description="Acidic residues" evidence="2">
    <location>
        <begin position="37"/>
        <end position="75"/>
    </location>
</feature>
<dbReference type="InterPro" id="IPR046757">
    <property type="entry name" value="YL1_N"/>
</dbReference>
<feature type="compositionally biased region" description="Basic and acidic residues" evidence="2">
    <location>
        <begin position="106"/>
        <end position="128"/>
    </location>
</feature>
<dbReference type="GO" id="GO:0005634">
    <property type="term" value="C:nucleus"/>
    <property type="evidence" value="ECO:0007669"/>
    <property type="project" value="TreeGrafter"/>
</dbReference>
<evidence type="ECO:0000313" key="4">
    <source>
        <dbReference type="EMBL" id="ORE19314.1"/>
    </source>
</evidence>
<dbReference type="SMART" id="SM00993">
    <property type="entry name" value="YL1_C"/>
    <property type="match status" value="1"/>
</dbReference>
<dbReference type="Pfam" id="PF08265">
    <property type="entry name" value="YL1_C"/>
    <property type="match status" value="1"/>
</dbReference>
<feature type="domain" description="Vps72/YL1 C-terminal" evidence="3">
    <location>
        <begin position="286"/>
        <end position="315"/>
    </location>
</feature>
<sequence>MSFAKERERRPNAGSRMRALLNQEIEMEELFEYKENDESDQEFPEQMMEEEEDVVDSDFDLDSSEGEQEQIEEGQEMDKKIAKEEKKSRKNTFNPIIPKAFKVTRKPTEQRKRKRDVDSVQDKEDRTVRQSSRRNTMLNRILLEDQIKEHEKKKALQPKRDRTVSAELTQEELLAEAAVTEEKNMSSLLEWQKKESERKANAKIKGDKELAGPFIRYHSFIERCTENGDGEASEDKELFEPMGRNLITFVEETEDEKKDELDLDSAGLIHHLSPWLVKEPKPNKPILCPISGEIAKYRDPCTAVPFANLDAYRVIKSCLDNQMNWSSTLGIYLGNLPSANGTPEGWNI</sequence>
<reference evidence="4 5" key="1">
    <citation type="journal article" date="2016" name="Proc. Natl. Acad. Sci. U.S.A.">
        <title>Lipid metabolic changes in an early divergent fungus govern the establishment of a mutualistic symbiosis with endobacteria.</title>
        <authorList>
            <person name="Lastovetsky O.A."/>
            <person name="Gaspar M.L."/>
            <person name="Mondo S.J."/>
            <person name="LaButti K.M."/>
            <person name="Sandor L."/>
            <person name="Grigoriev I.V."/>
            <person name="Henry S.A."/>
            <person name="Pawlowska T.E."/>
        </authorList>
    </citation>
    <scope>NUCLEOTIDE SEQUENCE [LARGE SCALE GENOMIC DNA]</scope>
    <source>
        <strain evidence="4 5">ATCC 11559</strain>
    </source>
</reference>
<gene>
    <name evidence="4" type="ORF">BCV71DRAFT_226419</name>
</gene>
<feature type="compositionally biased region" description="Basic and acidic residues" evidence="2">
    <location>
        <begin position="76"/>
        <end position="87"/>
    </location>
</feature>
<dbReference type="EMBL" id="KV921313">
    <property type="protein sequence ID" value="ORE19314.1"/>
    <property type="molecule type" value="Genomic_DNA"/>
</dbReference>
<dbReference type="Pfam" id="PF05764">
    <property type="entry name" value="YL1"/>
    <property type="match status" value="1"/>
</dbReference>
<dbReference type="PANTHER" id="PTHR13275:SF4">
    <property type="entry name" value="VACUOLAR PROTEIN SORTING-ASSOCIATED PROTEIN 72 HOMOLOG"/>
    <property type="match status" value="1"/>
</dbReference>
<name>A0A1X0S4W7_RHIZD</name>
<organism evidence="4 5">
    <name type="scientific">Rhizopus microsporus</name>
    <dbReference type="NCBI Taxonomy" id="58291"/>
    <lineage>
        <taxon>Eukaryota</taxon>
        <taxon>Fungi</taxon>
        <taxon>Fungi incertae sedis</taxon>
        <taxon>Mucoromycota</taxon>
        <taxon>Mucoromycotina</taxon>
        <taxon>Mucoromycetes</taxon>
        <taxon>Mucorales</taxon>
        <taxon>Mucorineae</taxon>
        <taxon>Rhizopodaceae</taxon>
        <taxon>Rhizopus</taxon>
    </lineage>
</organism>